<evidence type="ECO:0000313" key="2">
    <source>
        <dbReference type="EMBL" id="JAC71040.1"/>
    </source>
</evidence>
<dbReference type="AlphaFoldDB" id="A0A061RK60"/>
<sequence length="214" mass="23955">MVFLSLARPSKSQTDAAIDIGSRRGFNYEHVGSTYSAPPLPDKLRDQNWNVDHTRVKLGSGKMVYRRAKSAVQEWRHFQLGWTSVEPTTPILKDSKVCVVARALLVWTRNPLQIVYVREGNREVLSASAGPDGSPATTRAEVYSFAHGCLGGHLLAGEERFSVEWHKDDDSVWYEIYTFSKPAHLLSKATYPIVRGLQKKFGSDSAKAMMQEVS</sequence>
<feature type="domain" description="DUF1990" evidence="1">
    <location>
        <begin position="28"/>
        <end position="207"/>
    </location>
</feature>
<accession>A0A061RK60</accession>
<dbReference type="EMBL" id="GBEZ01015094">
    <property type="protein sequence ID" value="JAC71040.1"/>
    <property type="molecule type" value="Transcribed_RNA"/>
</dbReference>
<evidence type="ECO:0000259" key="1">
    <source>
        <dbReference type="Pfam" id="PF09348"/>
    </source>
</evidence>
<dbReference type="PANTHER" id="PTHR34202">
    <property type="entry name" value="UPF0548 PROTEIN"/>
    <property type="match status" value="1"/>
</dbReference>
<reference evidence="2" key="1">
    <citation type="submission" date="2014-05" db="EMBL/GenBank/DDBJ databases">
        <title>The transcriptome of the halophilic microalga Tetraselmis sp. GSL018 isolated from the Great Salt Lake, Utah.</title>
        <authorList>
            <person name="Jinkerson R.E."/>
            <person name="D'Adamo S."/>
            <person name="Posewitz M.C."/>
        </authorList>
    </citation>
    <scope>NUCLEOTIDE SEQUENCE</scope>
    <source>
        <strain evidence="2">GSL018</strain>
    </source>
</reference>
<protein>
    <submittedName>
        <fullName evidence="2">Upf0548 protein</fullName>
    </submittedName>
</protein>
<organism evidence="2">
    <name type="scientific">Tetraselmis sp. GSL018</name>
    <dbReference type="NCBI Taxonomy" id="582737"/>
    <lineage>
        <taxon>Eukaryota</taxon>
        <taxon>Viridiplantae</taxon>
        <taxon>Chlorophyta</taxon>
        <taxon>core chlorophytes</taxon>
        <taxon>Chlorodendrophyceae</taxon>
        <taxon>Chlorodendrales</taxon>
        <taxon>Chlorodendraceae</taxon>
        <taxon>Tetraselmis</taxon>
    </lineage>
</organism>
<dbReference type="InterPro" id="IPR018960">
    <property type="entry name" value="DUF1990"/>
</dbReference>
<proteinExistence type="predicted"/>
<dbReference type="PANTHER" id="PTHR34202:SF1">
    <property type="entry name" value="UPF0548 PROTEIN"/>
    <property type="match status" value="1"/>
</dbReference>
<name>A0A061RK60_9CHLO</name>
<dbReference type="Pfam" id="PF09348">
    <property type="entry name" value="DUF1990"/>
    <property type="match status" value="1"/>
</dbReference>
<gene>
    <name evidence="2" type="ORF">TSPGSL018_2826</name>
</gene>